<dbReference type="SUPFAM" id="SSF81296">
    <property type="entry name" value="E set domains"/>
    <property type="match status" value="2"/>
</dbReference>
<dbReference type="Pfam" id="PF03173">
    <property type="entry name" value="CHB_HEX"/>
    <property type="match status" value="2"/>
</dbReference>
<feature type="chain" id="PRO_5047509385" description="beta-N-acetylhexosaminidase" evidence="8">
    <location>
        <begin position="25"/>
        <end position="1747"/>
    </location>
</feature>
<dbReference type="InterPro" id="IPR004867">
    <property type="entry name" value="CHB_C_dom"/>
</dbReference>
<dbReference type="InterPro" id="IPR015882">
    <property type="entry name" value="HEX_bac_N"/>
</dbReference>
<dbReference type="EMBL" id="CP111013">
    <property type="protein sequence ID" value="WAQ95652.1"/>
    <property type="molecule type" value="Genomic_DNA"/>
</dbReference>
<dbReference type="InterPro" id="IPR013783">
    <property type="entry name" value="Ig-like_fold"/>
</dbReference>
<evidence type="ECO:0000256" key="5">
    <source>
        <dbReference type="ARBA" id="ARBA00023295"/>
    </source>
</evidence>
<evidence type="ECO:0000256" key="7">
    <source>
        <dbReference type="ARBA" id="ARBA00033000"/>
    </source>
</evidence>
<keyword evidence="4" id="KW-0378">Hydrolase</keyword>
<dbReference type="Pfam" id="PF00728">
    <property type="entry name" value="Glyco_hydro_20"/>
    <property type="match status" value="2"/>
</dbReference>
<reference evidence="10" key="1">
    <citation type="submission" date="2022-11" db="EMBL/GenBank/DDBJ databases">
        <title>Centuries of genome instability and evolution in soft-shell clam transmissible cancer (bioRxiv).</title>
        <authorList>
            <person name="Hart S.F.M."/>
            <person name="Yonemitsu M.A."/>
            <person name="Giersch R.M."/>
            <person name="Beal B.F."/>
            <person name="Arriagada G."/>
            <person name="Davis B.W."/>
            <person name="Ostrander E.A."/>
            <person name="Goff S.P."/>
            <person name="Metzger M.J."/>
        </authorList>
    </citation>
    <scope>NUCLEOTIDE SEQUENCE</scope>
    <source>
        <strain evidence="10">MELC-2E11</strain>
        <tissue evidence="10">Siphon/mantle</tissue>
    </source>
</reference>
<evidence type="ECO:0000256" key="4">
    <source>
        <dbReference type="ARBA" id="ARBA00022801"/>
    </source>
</evidence>
<comment type="similarity">
    <text evidence="2">Belongs to the glycosyl hydrolase 20 family.</text>
</comment>
<dbReference type="PRINTS" id="PR00738">
    <property type="entry name" value="GLHYDRLASE20"/>
</dbReference>
<protein>
    <recommendedName>
        <fullName evidence="3">beta-N-acetylhexosaminidase</fullName>
        <ecNumber evidence="3">3.2.1.52</ecNumber>
    </recommendedName>
    <alternativeName>
        <fullName evidence="6">Beta-N-acetylhexosaminidase</fullName>
    </alternativeName>
    <alternativeName>
        <fullName evidence="7">N-acetyl-beta-glucosaminidase</fullName>
    </alternativeName>
</protein>
<dbReference type="InterPro" id="IPR004866">
    <property type="entry name" value="CHB/HEX_N_dom"/>
</dbReference>
<comment type="catalytic activity">
    <reaction evidence="1">
        <text>Hydrolysis of terminal non-reducing N-acetyl-D-hexosamine residues in N-acetyl-beta-D-hexosaminides.</text>
        <dbReference type="EC" id="3.2.1.52"/>
    </reaction>
</comment>
<dbReference type="SUPFAM" id="SSF51445">
    <property type="entry name" value="(Trans)glycosidases"/>
    <property type="match status" value="2"/>
</dbReference>
<feature type="signal peptide" evidence="8">
    <location>
        <begin position="1"/>
        <end position="24"/>
    </location>
</feature>
<accession>A0ABY7DDE6</accession>
<sequence length="1747" mass="200018">MKYILRKTWIISIICLVLIDHAEGLNQGELDELASSLQIHVKVLDNLRNDGNRHIVQTTLKNVGQSPIPDVGWTLYFHSMLMAFPDSFQHENNKTVDMNIENVQFGVVQGDLYYMKPIPGFAPISPGKKRVYNVVVQYWAVAKTDFMPLWYVSSDTESVKPRVVQSTLSFDLDYVEDFGDIRQWKRKREDRYNPYSPQDRWSKFRFVGSREESVVIPSPKNIERQEDGPLIVFDYSWKVFDVDGAFIEIAKYMKEIFKVDSSVSDGPMLIKLIKNITLPGQAYLLQIEAEHKTIVLQSSTPQGMFYAVQSLRAIIDDTNRVYIPSMTIEDAPRYEWRGMHLDVARNFHTLQDVKRLIQAMSMYKMNLLHLHLTDDEGWRIEIPGLPELTKIGSRRCHDLNETQCIIPQFGSGPFANSSGTGYYTTAEYKDLLRFAKKHFITVVPEFDTPGHCHAAVVSMEYRYNKFKMNGDETSAKEYRLVDPDDVSFYRSVQNWRDNAINPCIDSTYKFIEKIIDEIKNMHKDIQPLEIYHFGGDEVAKEAWKHSPLCQKFLTINPKYNVTHGLKKYFVTRVAEIAAAKKVKLSGWDDGFLNGQSSPEPIPISEFSNAELFVNTWNNIWEWGGGSNAYKFANAGFKVILTQATNLYFDHPQEPDPEERGLYWATRFTDTKKVFRFMPESLYDNIFEDRSGGPLSKLEICGEDMSKCTLLKKPENVIGMQGALWSETVRTSQNMDYMIYPRLLALAERSWHKASFEDQSDNIEVFENEWITFSKALGMREFKRLDDLGISFRVPPPGARLLENGEMQVSTTYPGLGVEVSKDNGTSWQQVPEEIVNNPNRSTVVKSEGDWHSVKLRTTFRNGDKTRYSRSITLNKEVARPVVEQYMLNYIAENLLIHVEVVDNLNKDDDNYMRIKLELTNNGSMNIPSGAWRIYFYSLYGAKASKLSCGLSIGHVNGGLFYIEPTPGSFPGIPAMQSLNPCIYNNKWWMVSRTDNMPNWFVTAPGMKAMKLKATKSETLSYVGKFDTAAKWKRTREDRFDPYTAPERYDILRRDPSSKPVYRVVPTPMKSSFSEHETTHIDNLFVVVESQEFKRESQFLAGMLEVNIVATAQDSSKQIKFEMKQNIGGSDAYEINISPETHTVVIQAQEASGAFYGAQTLLSLVEDNDRQIPKATIKDAPRFGYRGVMLDVARNFKPKNWILKFIDVMATYKLNKLHLHLSDDEAWRIEIPGIPELTEIASKRCHSEYDDECVVPQLGSGPDTDTLGSGFYTVDDYREILDYAMSRHIEVIPEIDMPGHSAAAITVMEKREDDIDFMESHAYGPLPQSWLLYDHKFNSSVYSVQKWLKNAMNPCMNSTYRFVERVVNGLKEIHRPVQPLRIFHMGGDEVARGSWDESRECFDNVDLRGKDTVALQRVFMNRVARIISDKGLNLGVWEDGVYADDKPNPITDFKSDVFVYPWNNRWGTNKAKRSSEFADAGYKVILPLATHLYFDMPQEPDPESRGHYWATRFIDAHKVFGLMPDNIFANVDVDRMGNSVSLEDLCGNAACPQPNKTENIIGLQACMWAEVMRTEEQFHNMAFPRLLALAERAWHRANWEEIEDWSARDAYRNSDWEAFADVLGYKELPRLEKKQVLYLVEPPGARVEGNVLMTNTRYPNHLVEISMDGGETWNEFQKQSLANGEHTFHFRTKSPVLGRVSRPIELIAVVEGDGRAGSAVSSSPTCFETSGCKLKYSNVCALIITNIF</sequence>
<keyword evidence="8" id="KW-0732">Signal</keyword>
<evidence type="ECO:0000259" key="9">
    <source>
        <dbReference type="SMART" id="SM01081"/>
    </source>
</evidence>
<evidence type="ECO:0000256" key="6">
    <source>
        <dbReference type="ARBA" id="ARBA00030512"/>
    </source>
</evidence>
<keyword evidence="11" id="KW-1185">Reference proteome</keyword>
<proteinExistence type="inferred from homology"/>
<dbReference type="InterPro" id="IPR014756">
    <property type="entry name" value="Ig_E-set"/>
</dbReference>
<evidence type="ECO:0000256" key="2">
    <source>
        <dbReference type="ARBA" id="ARBA00006285"/>
    </source>
</evidence>
<dbReference type="SUPFAM" id="SSF55545">
    <property type="entry name" value="beta-N-acetylhexosaminidase-like domain"/>
    <property type="match status" value="2"/>
</dbReference>
<evidence type="ECO:0000313" key="10">
    <source>
        <dbReference type="EMBL" id="WAQ95652.1"/>
    </source>
</evidence>
<feature type="domain" description="Chitobiase/beta-hexosaminidases N-terminal" evidence="9">
    <location>
        <begin position="892"/>
        <end position="1047"/>
    </location>
</feature>
<evidence type="ECO:0000313" key="11">
    <source>
        <dbReference type="Proteomes" id="UP001164746"/>
    </source>
</evidence>
<dbReference type="InterPro" id="IPR008965">
    <property type="entry name" value="CBM2/CBM3_carb-bd_dom_sf"/>
</dbReference>
<dbReference type="Gene3D" id="2.60.40.290">
    <property type="match status" value="2"/>
</dbReference>
<evidence type="ECO:0000256" key="8">
    <source>
        <dbReference type="SAM" id="SignalP"/>
    </source>
</evidence>
<dbReference type="Pfam" id="PF02838">
    <property type="entry name" value="Glyco_hydro_20b"/>
    <property type="match status" value="2"/>
</dbReference>
<dbReference type="SUPFAM" id="SSF49384">
    <property type="entry name" value="Carbohydrate-binding domain"/>
    <property type="match status" value="2"/>
</dbReference>
<dbReference type="Gene3D" id="3.30.379.10">
    <property type="entry name" value="Chitobiase/beta-hexosaminidase domain 2-like"/>
    <property type="match status" value="2"/>
</dbReference>
<feature type="domain" description="Chitobiase/beta-hexosaminidases N-terminal" evidence="9">
    <location>
        <begin position="35"/>
        <end position="199"/>
    </location>
</feature>
<dbReference type="Gene3D" id="2.60.40.10">
    <property type="entry name" value="Immunoglobulins"/>
    <property type="match status" value="2"/>
</dbReference>
<dbReference type="Gene3D" id="3.20.20.80">
    <property type="entry name" value="Glycosidases"/>
    <property type="match status" value="2"/>
</dbReference>
<name>A0ABY7DDE6_MYAAR</name>
<organism evidence="10 11">
    <name type="scientific">Mya arenaria</name>
    <name type="common">Soft-shell clam</name>
    <dbReference type="NCBI Taxonomy" id="6604"/>
    <lineage>
        <taxon>Eukaryota</taxon>
        <taxon>Metazoa</taxon>
        <taxon>Spiralia</taxon>
        <taxon>Lophotrochozoa</taxon>
        <taxon>Mollusca</taxon>
        <taxon>Bivalvia</taxon>
        <taxon>Autobranchia</taxon>
        <taxon>Heteroconchia</taxon>
        <taxon>Euheterodonta</taxon>
        <taxon>Imparidentia</taxon>
        <taxon>Neoheterodontei</taxon>
        <taxon>Myida</taxon>
        <taxon>Myoidea</taxon>
        <taxon>Myidae</taxon>
        <taxon>Mya</taxon>
    </lineage>
</organism>
<dbReference type="InterPro" id="IPR029018">
    <property type="entry name" value="Hex-like_dom2"/>
</dbReference>
<dbReference type="Pfam" id="PF03174">
    <property type="entry name" value="CHB_HEX_C"/>
    <property type="match status" value="2"/>
</dbReference>
<dbReference type="InterPro" id="IPR025705">
    <property type="entry name" value="Beta_hexosaminidase_sua/sub"/>
</dbReference>
<keyword evidence="5" id="KW-0326">Glycosidase</keyword>
<evidence type="ECO:0000256" key="3">
    <source>
        <dbReference type="ARBA" id="ARBA00012663"/>
    </source>
</evidence>
<dbReference type="EC" id="3.2.1.52" evidence="3"/>
<dbReference type="Proteomes" id="UP001164746">
    <property type="component" value="Chromosome 2"/>
</dbReference>
<dbReference type="PANTHER" id="PTHR22600">
    <property type="entry name" value="BETA-HEXOSAMINIDASE"/>
    <property type="match status" value="1"/>
</dbReference>
<dbReference type="PANTHER" id="PTHR22600:SF57">
    <property type="entry name" value="BETA-N-ACETYLHEXOSAMINIDASE"/>
    <property type="match status" value="1"/>
</dbReference>
<dbReference type="InterPro" id="IPR012291">
    <property type="entry name" value="CBM2_carb-bd_dom_sf"/>
</dbReference>
<dbReference type="InterPro" id="IPR015883">
    <property type="entry name" value="Glyco_hydro_20_cat"/>
</dbReference>
<gene>
    <name evidence="10" type="ORF">MAR_028342</name>
</gene>
<dbReference type="InterPro" id="IPR017853">
    <property type="entry name" value="GH"/>
</dbReference>
<dbReference type="SMART" id="SM01081">
    <property type="entry name" value="CHB_HEX"/>
    <property type="match status" value="2"/>
</dbReference>
<evidence type="ECO:0000256" key="1">
    <source>
        <dbReference type="ARBA" id="ARBA00001231"/>
    </source>
</evidence>